<name>A0A2H4I700_STRSU</name>
<protein>
    <submittedName>
        <fullName evidence="2">Uncharacterized protein</fullName>
    </submittedName>
</protein>
<evidence type="ECO:0000256" key="1">
    <source>
        <dbReference type="SAM" id="Phobius"/>
    </source>
</evidence>
<sequence length="84" mass="9381">MASSEEGGCSWITFVRFSKAVRLFSSVVCSPLSMRACSSACFCFSVSTRAISAFSNRSFIFLSWLSMFSLCFICRSIFSRRALL</sequence>
<accession>A0A2H4I700</accession>
<keyword evidence="2" id="KW-0614">Plasmid</keyword>
<geneLocation type="plasmid" evidence="2">
    <name>unnamed1</name>
</geneLocation>
<reference evidence="2" key="1">
    <citation type="submission" date="2016-08" db="EMBL/GenBank/DDBJ databases">
        <title>Plasmids of Streptococcus suis.</title>
        <authorList>
            <person name="Sadowy E."/>
        </authorList>
    </citation>
    <scope>NUCLEOTIDE SEQUENCE</scope>
    <source>
        <strain evidence="2">6936</strain>
        <plasmid evidence="2">unnamed1</plasmid>
    </source>
</reference>
<feature type="transmembrane region" description="Helical" evidence="1">
    <location>
        <begin position="59"/>
        <end position="78"/>
    </location>
</feature>
<keyword evidence="1" id="KW-0812">Transmembrane</keyword>
<evidence type="ECO:0000313" key="2">
    <source>
        <dbReference type="EMBL" id="ARS43189.1"/>
    </source>
</evidence>
<dbReference type="EMBL" id="KX785321">
    <property type="protein sequence ID" value="ARS43189.1"/>
    <property type="molecule type" value="Genomic_DNA"/>
</dbReference>
<dbReference type="AlphaFoldDB" id="A0A2H4I700"/>
<keyword evidence="1" id="KW-1133">Transmembrane helix</keyword>
<organism evidence="2">
    <name type="scientific">Streptococcus suis</name>
    <dbReference type="NCBI Taxonomy" id="1307"/>
    <lineage>
        <taxon>Bacteria</taxon>
        <taxon>Bacillati</taxon>
        <taxon>Bacillota</taxon>
        <taxon>Bacilli</taxon>
        <taxon>Lactobacillales</taxon>
        <taxon>Streptococcaceae</taxon>
        <taxon>Streptococcus</taxon>
    </lineage>
</organism>
<keyword evidence="1" id="KW-0472">Membrane</keyword>
<proteinExistence type="predicted"/>